<feature type="transmembrane region" description="Helical" evidence="13">
    <location>
        <begin position="245"/>
        <end position="266"/>
    </location>
</feature>
<accession>A0A2M4BSF9</accession>
<protein>
    <recommendedName>
        <fullName evidence="11">ascorbate ferrireductase (transmembrane)</fullName>
        <ecNumber evidence="11">7.2.1.3</ecNumber>
    </recommendedName>
</protein>
<dbReference type="AlphaFoldDB" id="A0A2M4BSF9"/>
<feature type="transmembrane region" description="Helical" evidence="13">
    <location>
        <begin position="316"/>
        <end position="335"/>
    </location>
</feature>
<feature type="region of interest" description="Disordered" evidence="12">
    <location>
        <begin position="1"/>
        <end position="131"/>
    </location>
</feature>
<dbReference type="GO" id="GO:0140575">
    <property type="term" value="F:transmembrane monodehydroascorbate reductase activity"/>
    <property type="evidence" value="ECO:0007669"/>
    <property type="project" value="InterPro"/>
</dbReference>
<evidence type="ECO:0000256" key="6">
    <source>
        <dbReference type="ARBA" id="ARBA00022723"/>
    </source>
</evidence>
<evidence type="ECO:0000256" key="4">
    <source>
        <dbReference type="ARBA" id="ARBA00022617"/>
    </source>
</evidence>
<name>A0A2M4BSF9_9DIPT</name>
<evidence type="ECO:0000256" key="10">
    <source>
        <dbReference type="ARBA" id="ARBA00023136"/>
    </source>
</evidence>
<proteinExistence type="predicted"/>
<feature type="transmembrane region" description="Helical" evidence="13">
    <location>
        <begin position="287"/>
        <end position="310"/>
    </location>
</feature>
<evidence type="ECO:0000259" key="14">
    <source>
        <dbReference type="PROSITE" id="PS50939"/>
    </source>
</evidence>
<keyword evidence="3" id="KW-0813">Transport</keyword>
<dbReference type="PANTHER" id="PTHR15422">
    <property type="entry name" value="OS05G0565100 PROTEIN"/>
    <property type="match status" value="1"/>
</dbReference>
<evidence type="ECO:0000256" key="1">
    <source>
        <dbReference type="ARBA" id="ARBA00001970"/>
    </source>
</evidence>
<evidence type="ECO:0000256" key="12">
    <source>
        <dbReference type="SAM" id="MobiDB-lite"/>
    </source>
</evidence>
<evidence type="ECO:0000256" key="11">
    <source>
        <dbReference type="ARBA" id="ARBA00024225"/>
    </source>
</evidence>
<reference evidence="15" key="1">
    <citation type="submission" date="2018-01" db="EMBL/GenBank/DDBJ databases">
        <title>An insight into the sialome of Amazonian anophelines.</title>
        <authorList>
            <person name="Ribeiro J.M."/>
            <person name="Scarpassa V."/>
            <person name="Calvo E."/>
        </authorList>
    </citation>
    <scope>NUCLEOTIDE SEQUENCE</scope>
    <source>
        <tissue evidence="15">Salivary glands</tissue>
    </source>
</reference>
<dbReference type="PANTHER" id="PTHR15422:SF45">
    <property type="entry name" value="CYTOCHROME B561 DOMAIN-CONTAINING PROTEIN"/>
    <property type="match status" value="1"/>
</dbReference>
<evidence type="ECO:0000256" key="3">
    <source>
        <dbReference type="ARBA" id="ARBA00022448"/>
    </source>
</evidence>
<dbReference type="GO" id="GO:0046872">
    <property type="term" value="F:metal ion binding"/>
    <property type="evidence" value="ECO:0007669"/>
    <property type="project" value="UniProtKB-KW"/>
</dbReference>
<dbReference type="GO" id="GO:0140571">
    <property type="term" value="F:transmembrane ascorbate ferrireductase activity"/>
    <property type="evidence" value="ECO:0007669"/>
    <property type="project" value="UniProtKB-EC"/>
</dbReference>
<feature type="compositionally biased region" description="Basic and acidic residues" evidence="12">
    <location>
        <begin position="95"/>
        <end position="107"/>
    </location>
</feature>
<dbReference type="SMART" id="SM00665">
    <property type="entry name" value="B561"/>
    <property type="match status" value="1"/>
</dbReference>
<feature type="transmembrane region" description="Helical" evidence="13">
    <location>
        <begin position="141"/>
        <end position="161"/>
    </location>
</feature>
<comment type="subcellular location">
    <subcellularLocation>
        <location evidence="2">Membrane</location>
        <topology evidence="2">Multi-pass membrane protein</topology>
    </subcellularLocation>
</comment>
<evidence type="ECO:0000313" key="15">
    <source>
        <dbReference type="EMBL" id="MBW56015.1"/>
    </source>
</evidence>
<feature type="transmembrane region" description="Helical" evidence="13">
    <location>
        <begin position="211"/>
        <end position="233"/>
    </location>
</feature>
<sequence>MGKDLGETQSSSVPYDRLKDSATGSSADDRERGVVDREEEEGVQRQSISQGTTAGEIRAVGNGGGYQNGKTAAAAAGMGGDERRVNSAEQEELFAEYRDERREDHDPPTTQSEADDPEMDRNKRNGATDRAAGSARFSRKLALLNVLANGLMFAVAGFITYHCFNKAMVLFSWHPTFMVTAYLILMSQAVLTMSGTNYFTHRCNHRTRVYIHWVLQAVAGILISIASVCIFLNKIRLGKAHFQTLHGIFGLVTVCATLASIAGGVTTKYAFQLRAYVRPLYSKLGHGIAGTVTYLLGIVTIGLGVCGRWFQEDNDATVRLMLVLAIALIALYVIATPIVNTVQRFKTAARTTL</sequence>
<feature type="compositionally biased region" description="Basic and acidic residues" evidence="12">
    <location>
        <begin position="27"/>
        <end position="36"/>
    </location>
</feature>
<feature type="domain" description="Cytochrome b561" evidence="14">
    <location>
        <begin position="135"/>
        <end position="342"/>
    </location>
</feature>
<evidence type="ECO:0000256" key="7">
    <source>
        <dbReference type="ARBA" id="ARBA00022982"/>
    </source>
</evidence>
<keyword evidence="9" id="KW-0408">Iron</keyword>
<evidence type="ECO:0000256" key="5">
    <source>
        <dbReference type="ARBA" id="ARBA00022692"/>
    </source>
</evidence>
<evidence type="ECO:0000256" key="9">
    <source>
        <dbReference type="ARBA" id="ARBA00023004"/>
    </source>
</evidence>
<evidence type="ECO:0000256" key="8">
    <source>
        <dbReference type="ARBA" id="ARBA00022989"/>
    </source>
</evidence>
<evidence type="ECO:0000256" key="2">
    <source>
        <dbReference type="ARBA" id="ARBA00004141"/>
    </source>
</evidence>
<dbReference type="CDD" id="cd08761">
    <property type="entry name" value="Cyt_b561_CYB561D2_like"/>
    <property type="match status" value="1"/>
</dbReference>
<keyword evidence="10 13" id="KW-0472">Membrane</keyword>
<comment type="cofactor">
    <cofactor evidence="1">
        <name>heme b</name>
        <dbReference type="ChEBI" id="CHEBI:60344"/>
    </cofactor>
</comment>
<dbReference type="InterPro" id="IPR006593">
    <property type="entry name" value="Cyt_b561/ferric_Rdtase_TM"/>
</dbReference>
<dbReference type="PROSITE" id="PS50939">
    <property type="entry name" value="CYTOCHROME_B561"/>
    <property type="match status" value="1"/>
</dbReference>
<keyword evidence="7" id="KW-0249">Electron transport</keyword>
<organism evidence="15">
    <name type="scientific">Anopheles marajoara</name>
    <dbReference type="NCBI Taxonomy" id="58244"/>
    <lineage>
        <taxon>Eukaryota</taxon>
        <taxon>Metazoa</taxon>
        <taxon>Ecdysozoa</taxon>
        <taxon>Arthropoda</taxon>
        <taxon>Hexapoda</taxon>
        <taxon>Insecta</taxon>
        <taxon>Pterygota</taxon>
        <taxon>Neoptera</taxon>
        <taxon>Endopterygota</taxon>
        <taxon>Diptera</taxon>
        <taxon>Nematocera</taxon>
        <taxon>Culicoidea</taxon>
        <taxon>Culicidae</taxon>
        <taxon>Anophelinae</taxon>
        <taxon>Anopheles</taxon>
    </lineage>
</organism>
<evidence type="ECO:0000256" key="13">
    <source>
        <dbReference type="SAM" id="Phobius"/>
    </source>
</evidence>
<keyword evidence="4" id="KW-0349">Heme</keyword>
<keyword evidence="5 13" id="KW-0812">Transmembrane</keyword>
<dbReference type="Pfam" id="PF03188">
    <property type="entry name" value="Cytochrom_B561"/>
    <property type="match status" value="1"/>
</dbReference>
<feature type="compositionally biased region" description="Polar residues" evidence="12">
    <location>
        <begin position="44"/>
        <end position="53"/>
    </location>
</feature>
<keyword evidence="6" id="KW-0479">Metal-binding</keyword>
<dbReference type="InterPro" id="IPR045150">
    <property type="entry name" value="CYB561D1/2"/>
</dbReference>
<feature type="transmembrane region" description="Helical" evidence="13">
    <location>
        <begin position="181"/>
        <end position="199"/>
    </location>
</feature>
<dbReference type="GO" id="GO:0016020">
    <property type="term" value="C:membrane"/>
    <property type="evidence" value="ECO:0007669"/>
    <property type="project" value="UniProtKB-SubCell"/>
</dbReference>
<dbReference type="Gene3D" id="1.20.120.1770">
    <property type="match status" value="1"/>
</dbReference>
<keyword evidence="8 13" id="KW-1133">Transmembrane helix</keyword>
<dbReference type="EC" id="7.2.1.3" evidence="11"/>
<dbReference type="EMBL" id="GGFJ01006874">
    <property type="protein sequence ID" value="MBW56015.1"/>
    <property type="molecule type" value="Transcribed_RNA"/>
</dbReference>